<dbReference type="InterPro" id="IPR003439">
    <property type="entry name" value="ABC_transporter-like_ATP-bd"/>
</dbReference>
<protein>
    <submittedName>
        <fullName evidence="5">ABC-type multidrug transport system, ATPase component</fullName>
    </submittedName>
</protein>
<dbReference type="PROSITE" id="PS50893">
    <property type="entry name" value="ABC_TRANSPORTER_2"/>
    <property type="match status" value="2"/>
</dbReference>
<dbReference type="RefSeq" id="WP_082454381.1">
    <property type="nucleotide sequence ID" value="NZ_CYHF01000008.1"/>
</dbReference>
<keyword evidence="3" id="KW-0067">ATP-binding</keyword>
<evidence type="ECO:0000259" key="4">
    <source>
        <dbReference type="PROSITE" id="PS50893"/>
    </source>
</evidence>
<dbReference type="OrthoDB" id="9776369at2"/>
<dbReference type="InterPro" id="IPR017871">
    <property type="entry name" value="ABC_transporter-like_CS"/>
</dbReference>
<dbReference type="STRING" id="339866.GCA_001418255_02324"/>
<evidence type="ECO:0000256" key="2">
    <source>
        <dbReference type="ARBA" id="ARBA00022741"/>
    </source>
</evidence>
<reference evidence="6" key="1">
    <citation type="submission" date="2015-08" db="EMBL/GenBank/DDBJ databases">
        <authorList>
            <person name="Varghese N."/>
        </authorList>
    </citation>
    <scope>NUCLEOTIDE SEQUENCE [LARGE SCALE GENOMIC DNA]</scope>
    <source>
        <strain evidence="6">DSM 18181</strain>
    </source>
</reference>
<evidence type="ECO:0000256" key="1">
    <source>
        <dbReference type="ARBA" id="ARBA00022475"/>
    </source>
</evidence>
<keyword evidence="2" id="KW-0547">Nucleotide-binding</keyword>
<keyword evidence="1" id="KW-1003">Cell membrane</keyword>
<dbReference type="Pfam" id="PF00005">
    <property type="entry name" value="ABC_tran"/>
    <property type="match status" value="2"/>
</dbReference>
<dbReference type="SUPFAM" id="SSF52540">
    <property type="entry name" value="P-loop containing nucleoside triphosphate hydrolases"/>
    <property type="match status" value="2"/>
</dbReference>
<dbReference type="EMBL" id="CYHF01000008">
    <property type="protein sequence ID" value="CUA98944.1"/>
    <property type="molecule type" value="Genomic_DNA"/>
</dbReference>
<dbReference type="SMART" id="SM00382">
    <property type="entry name" value="AAA"/>
    <property type="match status" value="2"/>
</dbReference>
<dbReference type="PROSITE" id="PS00211">
    <property type="entry name" value="ABC_TRANSPORTER_1"/>
    <property type="match status" value="1"/>
</dbReference>
<keyword evidence="1" id="KW-0472">Membrane</keyword>
<dbReference type="PANTHER" id="PTHR43038">
    <property type="entry name" value="ATP-BINDING CASSETTE, SUB-FAMILY H, MEMBER 1"/>
    <property type="match status" value="1"/>
</dbReference>
<keyword evidence="6" id="KW-1185">Reference proteome</keyword>
<sequence length="602" mass="65341">MSASTEQAVGAARGAQLPAAALELVAVHKQFKQGKRMVDALKGLDARFLPGRISGLLGPDGAGKTTLIRLAAALLEPSAGQVLVLGLDTRLHATAIQQRIGYMPQRFGLYEDLTVQENLELYADLQGLTVAARQQRFAELLKLTALGPFSARRAGALSGGMKQKLGLACTLLRAPSLLLLDEPTVGVDPISRRELWSIIKLMREQGVAVVVSTAYLDEAEQCDDIVLLHEGKVLAHQPPKAFRAPLEGRVFLVRHPQQHRRALQESLHIREGVVDALVQAEGVRVVLQSTDAPAQEGEQWLAVEPRFEDAFVSLLQSRQLAHATTAPQPSAPMAAEHAAPVQAAAATNPLTVIEVKELRRFFGSFQAVKGISFSVNKGEIFGLLGANGAGKSTTFRMLCGLLPASSGTLRVAGADLRTAGASARARIGYVAQKFALYGNLSARQNLDFFASAYGLRGARRRQRLEWAFAEFDLAEYADSGVMELPLGYKQRLALACALMHEPSILFLDEPTSGVDPLARREFWQRINHLAESGVTVMVTTHFMDEAEYCDHLVLMSLGEILAFGTPSEIRGRVRSDTLPDPTMEDAFIALIQSHEAQIRRAA</sequence>
<dbReference type="GO" id="GO:0005524">
    <property type="term" value="F:ATP binding"/>
    <property type="evidence" value="ECO:0007669"/>
    <property type="project" value="UniProtKB-KW"/>
</dbReference>
<dbReference type="PANTHER" id="PTHR43038:SF3">
    <property type="entry name" value="ABC TRANSPORTER G FAMILY MEMBER 20 ISOFORM X1"/>
    <property type="match status" value="1"/>
</dbReference>
<dbReference type="Gene3D" id="3.40.50.300">
    <property type="entry name" value="P-loop containing nucleotide triphosphate hydrolases"/>
    <property type="match status" value="2"/>
</dbReference>
<evidence type="ECO:0000256" key="3">
    <source>
        <dbReference type="ARBA" id="ARBA00022840"/>
    </source>
</evidence>
<dbReference type="InterPro" id="IPR003593">
    <property type="entry name" value="AAA+_ATPase"/>
</dbReference>
<organism evidence="5 6">
    <name type="scientific">Thiomonas bhubaneswarensis</name>
    <dbReference type="NCBI Taxonomy" id="339866"/>
    <lineage>
        <taxon>Bacteria</taxon>
        <taxon>Pseudomonadati</taxon>
        <taxon>Pseudomonadota</taxon>
        <taxon>Betaproteobacteria</taxon>
        <taxon>Burkholderiales</taxon>
        <taxon>Thiomonas</taxon>
    </lineage>
</organism>
<feature type="domain" description="ABC transporter" evidence="4">
    <location>
        <begin position="353"/>
        <end position="582"/>
    </location>
</feature>
<feature type="domain" description="ABC transporter" evidence="4">
    <location>
        <begin position="22"/>
        <end position="255"/>
    </location>
</feature>
<dbReference type="CDD" id="cd03230">
    <property type="entry name" value="ABC_DR_subfamily_A"/>
    <property type="match status" value="2"/>
</dbReference>
<dbReference type="GO" id="GO:0016887">
    <property type="term" value="F:ATP hydrolysis activity"/>
    <property type="evidence" value="ECO:0007669"/>
    <property type="project" value="InterPro"/>
</dbReference>
<evidence type="ECO:0000313" key="6">
    <source>
        <dbReference type="Proteomes" id="UP000183649"/>
    </source>
</evidence>
<dbReference type="InterPro" id="IPR027417">
    <property type="entry name" value="P-loop_NTPase"/>
</dbReference>
<name>A0A0K6I728_9BURK</name>
<dbReference type="Proteomes" id="UP000183649">
    <property type="component" value="Unassembled WGS sequence"/>
</dbReference>
<accession>A0A0K6I728</accession>
<evidence type="ECO:0000313" key="5">
    <source>
        <dbReference type="EMBL" id="CUA98944.1"/>
    </source>
</evidence>
<gene>
    <name evidence="5" type="ORF">Ga0061069_10896</name>
</gene>
<proteinExistence type="predicted"/>
<dbReference type="AlphaFoldDB" id="A0A0K6I728"/>